<dbReference type="STRING" id="1236976.JCM16418_648"/>
<dbReference type="InterPro" id="IPR013785">
    <property type="entry name" value="Aldolase_TIM"/>
</dbReference>
<dbReference type="PANTHER" id="PTHR30352:SF2">
    <property type="entry name" value="ANAEROBIC RIBONUCLEOSIDE-TRIPHOSPHATE REDUCTASE-ACTIVATING PROTEIN"/>
    <property type="match status" value="1"/>
</dbReference>
<dbReference type="SFLD" id="SFLDG01063">
    <property type="entry name" value="activating_enzymes__group_1"/>
    <property type="match status" value="1"/>
</dbReference>
<dbReference type="EC" id="1.97.1.-" evidence="12"/>
<keyword evidence="8 12" id="KW-0560">Oxidoreductase</keyword>
<reference evidence="13 14" key="1">
    <citation type="journal article" date="2014" name="Genome Announc.">
        <title>Draft Genome Sequence of Paenibacillus pini JCM 16418T, Isolated from the Rhizosphere of Pine Tree.</title>
        <authorList>
            <person name="Yuki M."/>
            <person name="Oshima K."/>
            <person name="Suda W."/>
            <person name="Oshida Y."/>
            <person name="Kitamura K."/>
            <person name="Iida Y."/>
            <person name="Hattori M."/>
            <person name="Ohkuma M."/>
        </authorList>
    </citation>
    <scope>NUCLEOTIDE SEQUENCE [LARGE SCALE GENOMIC DNA]</scope>
    <source>
        <strain evidence="13 14">JCM 16418</strain>
    </source>
</reference>
<keyword evidence="6" id="KW-0949">S-adenosyl-L-methionine</keyword>
<dbReference type="eggNOG" id="COG0602">
    <property type="taxonomic scope" value="Bacteria"/>
</dbReference>
<name>W7YQ31_9BACL</name>
<dbReference type="InterPro" id="IPR012837">
    <property type="entry name" value="NrdG"/>
</dbReference>
<dbReference type="InterPro" id="IPR034457">
    <property type="entry name" value="Organic_radical-activating"/>
</dbReference>
<dbReference type="InterPro" id="IPR007197">
    <property type="entry name" value="rSAM"/>
</dbReference>
<comment type="function">
    <text evidence="2 12">Activation of anaerobic ribonucleoside-triphosphate reductase under anaerobic conditions by generation of an organic free radical, using S-adenosylmethionine and reduced flavodoxin as cosubstrates to produce 5'-deoxy-adenosine.</text>
</comment>
<dbReference type="SFLD" id="SFLDG01066">
    <property type="entry name" value="organic_radical-activating_enz"/>
    <property type="match status" value="1"/>
</dbReference>
<evidence type="ECO:0000256" key="12">
    <source>
        <dbReference type="PIRNR" id="PIRNR000368"/>
    </source>
</evidence>
<dbReference type="SUPFAM" id="SSF102114">
    <property type="entry name" value="Radical SAM enzymes"/>
    <property type="match status" value="1"/>
</dbReference>
<dbReference type="SFLD" id="SFLDS00029">
    <property type="entry name" value="Radical_SAM"/>
    <property type="match status" value="1"/>
</dbReference>
<comment type="cofactor">
    <cofactor evidence="1">
        <name>[4Fe-4S] cluster</name>
        <dbReference type="ChEBI" id="CHEBI:49883"/>
    </cofactor>
</comment>
<evidence type="ECO:0000256" key="10">
    <source>
        <dbReference type="ARBA" id="ARBA00023014"/>
    </source>
</evidence>
<dbReference type="OrthoDB" id="9782387at2"/>
<dbReference type="InterPro" id="IPR058240">
    <property type="entry name" value="rSAM_sf"/>
</dbReference>
<comment type="caution">
    <text evidence="13">The sequence shown here is derived from an EMBL/GenBank/DDBJ whole genome shotgun (WGS) entry which is preliminary data.</text>
</comment>
<evidence type="ECO:0000256" key="7">
    <source>
        <dbReference type="ARBA" id="ARBA00022723"/>
    </source>
</evidence>
<evidence type="ECO:0000256" key="1">
    <source>
        <dbReference type="ARBA" id="ARBA00001966"/>
    </source>
</evidence>
<dbReference type="PROSITE" id="PS01087">
    <property type="entry name" value="RADICAL_ACTIVATING"/>
    <property type="match status" value="1"/>
</dbReference>
<dbReference type="GO" id="GO:0051539">
    <property type="term" value="F:4 iron, 4 sulfur cluster binding"/>
    <property type="evidence" value="ECO:0007669"/>
    <property type="project" value="UniProtKB-KW"/>
</dbReference>
<evidence type="ECO:0000256" key="9">
    <source>
        <dbReference type="ARBA" id="ARBA00023004"/>
    </source>
</evidence>
<evidence type="ECO:0000256" key="6">
    <source>
        <dbReference type="ARBA" id="ARBA00022691"/>
    </source>
</evidence>
<evidence type="ECO:0000256" key="3">
    <source>
        <dbReference type="ARBA" id="ARBA00009777"/>
    </source>
</evidence>
<evidence type="ECO:0000256" key="8">
    <source>
        <dbReference type="ARBA" id="ARBA00023002"/>
    </source>
</evidence>
<evidence type="ECO:0000256" key="4">
    <source>
        <dbReference type="ARBA" id="ARBA00014281"/>
    </source>
</evidence>
<dbReference type="Gene3D" id="3.20.20.70">
    <property type="entry name" value="Aldolase class I"/>
    <property type="match status" value="1"/>
</dbReference>
<evidence type="ECO:0000313" key="14">
    <source>
        <dbReference type="Proteomes" id="UP000019364"/>
    </source>
</evidence>
<dbReference type="GO" id="GO:0004748">
    <property type="term" value="F:ribonucleoside-diphosphate reductase activity, thioredoxin disulfide as acceptor"/>
    <property type="evidence" value="ECO:0007669"/>
    <property type="project" value="TreeGrafter"/>
</dbReference>
<dbReference type="SFLD" id="SFLDF00299">
    <property type="entry name" value="anaerobic_ribonucleoside-triph"/>
    <property type="match status" value="1"/>
</dbReference>
<dbReference type="PANTHER" id="PTHR30352">
    <property type="entry name" value="PYRUVATE FORMATE-LYASE-ACTIVATING ENZYME"/>
    <property type="match status" value="1"/>
</dbReference>
<dbReference type="GO" id="GO:0046872">
    <property type="term" value="F:metal ion binding"/>
    <property type="evidence" value="ECO:0007669"/>
    <property type="project" value="UniProtKB-KW"/>
</dbReference>
<dbReference type="NCBIfam" id="TIGR02491">
    <property type="entry name" value="NrdG"/>
    <property type="match status" value="1"/>
</dbReference>
<evidence type="ECO:0000256" key="2">
    <source>
        <dbReference type="ARBA" id="ARBA00003852"/>
    </source>
</evidence>
<proteinExistence type="inferred from homology"/>
<comment type="catalytic activity">
    <reaction evidence="11">
        <text>glycyl-[protein] + reduced [flavodoxin] + S-adenosyl-L-methionine = glycin-2-yl radical-[protein] + semiquinone [flavodoxin] + 5'-deoxyadenosine + L-methionine + H(+)</text>
        <dbReference type="Rhea" id="RHEA:61976"/>
        <dbReference type="Rhea" id="RHEA-COMP:10622"/>
        <dbReference type="Rhea" id="RHEA-COMP:14480"/>
        <dbReference type="Rhea" id="RHEA-COMP:15993"/>
        <dbReference type="Rhea" id="RHEA-COMP:15994"/>
        <dbReference type="ChEBI" id="CHEBI:15378"/>
        <dbReference type="ChEBI" id="CHEBI:17319"/>
        <dbReference type="ChEBI" id="CHEBI:29947"/>
        <dbReference type="ChEBI" id="CHEBI:32722"/>
        <dbReference type="ChEBI" id="CHEBI:57618"/>
        <dbReference type="ChEBI" id="CHEBI:57844"/>
        <dbReference type="ChEBI" id="CHEBI:59789"/>
        <dbReference type="ChEBI" id="CHEBI:140311"/>
    </reaction>
</comment>
<dbReference type="GO" id="GO:0043365">
    <property type="term" value="F:[formate-C-acetyltransferase]-activating enzyme activity"/>
    <property type="evidence" value="ECO:0007669"/>
    <property type="project" value="InterPro"/>
</dbReference>
<evidence type="ECO:0000256" key="11">
    <source>
        <dbReference type="ARBA" id="ARBA00047365"/>
    </source>
</evidence>
<dbReference type="Proteomes" id="UP000019364">
    <property type="component" value="Unassembled WGS sequence"/>
</dbReference>
<accession>W7YQ31</accession>
<dbReference type="PIRSF" id="PIRSF000368">
    <property type="entry name" value="NrdG"/>
    <property type="match status" value="1"/>
</dbReference>
<dbReference type="Pfam" id="PF13353">
    <property type="entry name" value="Fer4_12"/>
    <property type="match status" value="1"/>
</dbReference>
<gene>
    <name evidence="13" type="ORF">JCM16418_648</name>
</gene>
<keyword evidence="9" id="KW-0408">Iron</keyword>
<keyword evidence="14" id="KW-1185">Reference proteome</keyword>
<keyword evidence="5" id="KW-0004">4Fe-4S</keyword>
<comment type="similarity">
    <text evidence="3 12">Belongs to the organic radical-activating enzymes family.</text>
</comment>
<organism evidence="13 14">
    <name type="scientific">Paenibacillus pini JCM 16418</name>
    <dbReference type="NCBI Taxonomy" id="1236976"/>
    <lineage>
        <taxon>Bacteria</taxon>
        <taxon>Bacillati</taxon>
        <taxon>Bacillota</taxon>
        <taxon>Bacilli</taxon>
        <taxon>Bacillales</taxon>
        <taxon>Paenibacillaceae</taxon>
        <taxon>Paenibacillus</taxon>
    </lineage>
</organism>
<dbReference type="InterPro" id="IPR001989">
    <property type="entry name" value="Radical_activat_CS"/>
</dbReference>
<evidence type="ECO:0000313" key="13">
    <source>
        <dbReference type="EMBL" id="GAF06676.1"/>
    </source>
</evidence>
<dbReference type="EMBL" id="BAVZ01000001">
    <property type="protein sequence ID" value="GAF06676.1"/>
    <property type="molecule type" value="Genomic_DNA"/>
</dbReference>
<sequence>MKLSSVSVMSIIHDSVVDGEGLRTVIFFSGCTHQCPGCHNPQSWNVHHGTWMSVDEVLGEVLRNPMTDVTLSGGDPFMQPASISCIARGLKLFGKHIWAYTGYTMEELLTNGSADQKQLLSYCDVLVDGPFKQQLRDVSLAFRGSSNQMIWQKVDGVWFPNPKYLPPYCNDNRTVTSLC</sequence>
<dbReference type="AlphaFoldDB" id="W7YQ31"/>
<protein>
    <recommendedName>
        <fullName evidence="4 12">Anaerobic ribonucleoside-triphosphate reductase-activating protein</fullName>
        <ecNumber evidence="12">1.97.1.-</ecNumber>
    </recommendedName>
</protein>
<evidence type="ECO:0000256" key="5">
    <source>
        <dbReference type="ARBA" id="ARBA00022485"/>
    </source>
</evidence>
<keyword evidence="10" id="KW-0411">Iron-sulfur</keyword>
<keyword evidence="7" id="KW-0479">Metal-binding</keyword>